<feature type="domain" description="Fibronectin type-III" evidence="2">
    <location>
        <begin position="2206"/>
        <end position="2292"/>
    </location>
</feature>
<dbReference type="EMBL" id="QNUK01000361">
    <property type="protein sequence ID" value="KAF5894691.1"/>
    <property type="molecule type" value="Genomic_DNA"/>
</dbReference>
<dbReference type="OrthoDB" id="9908419at2759"/>
<feature type="non-terminal residue" evidence="3">
    <location>
        <position position="1"/>
    </location>
</feature>
<feature type="domain" description="Fibronectin type-III" evidence="2">
    <location>
        <begin position="3513"/>
        <end position="3601"/>
    </location>
</feature>
<feature type="domain" description="Fibronectin type-III" evidence="2">
    <location>
        <begin position="2031"/>
        <end position="2118"/>
    </location>
</feature>
<feature type="domain" description="Fibronectin type-III" evidence="2">
    <location>
        <begin position="2465"/>
        <end position="2553"/>
    </location>
</feature>
<feature type="domain" description="Fibronectin type-III" evidence="2">
    <location>
        <begin position="1857"/>
        <end position="1943"/>
    </location>
</feature>
<feature type="domain" description="Fibronectin type-III" evidence="2">
    <location>
        <begin position="3949"/>
        <end position="4036"/>
    </location>
</feature>
<feature type="domain" description="Fibronectin type-III" evidence="2">
    <location>
        <begin position="3251"/>
        <end position="3338"/>
    </location>
</feature>
<feature type="domain" description="Fibronectin type-III" evidence="2">
    <location>
        <begin position="2988"/>
        <end position="3076"/>
    </location>
</feature>
<organism evidence="3 4">
    <name type="scientific">Clarias magur</name>
    <name type="common">Asian catfish</name>
    <name type="synonym">Macropteronotus magur</name>
    <dbReference type="NCBI Taxonomy" id="1594786"/>
    <lineage>
        <taxon>Eukaryota</taxon>
        <taxon>Metazoa</taxon>
        <taxon>Chordata</taxon>
        <taxon>Craniata</taxon>
        <taxon>Vertebrata</taxon>
        <taxon>Euteleostomi</taxon>
        <taxon>Actinopterygii</taxon>
        <taxon>Neopterygii</taxon>
        <taxon>Teleostei</taxon>
        <taxon>Ostariophysi</taxon>
        <taxon>Siluriformes</taxon>
        <taxon>Clariidae</taxon>
        <taxon>Clarias</taxon>
    </lineage>
</organism>
<evidence type="ECO:0000313" key="4">
    <source>
        <dbReference type="Proteomes" id="UP000727407"/>
    </source>
</evidence>
<feature type="domain" description="Fibronectin type-III" evidence="2">
    <location>
        <begin position="2119"/>
        <end position="2205"/>
    </location>
</feature>
<dbReference type="CDD" id="cd00063">
    <property type="entry name" value="FN3"/>
    <property type="match status" value="2"/>
</dbReference>
<feature type="domain" description="Fibronectin type-III" evidence="2">
    <location>
        <begin position="115"/>
        <end position="204"/>
    </location>
</feature>
<dbReference type="PANTHER" id="PTHR47135">
    <property type="entry name" value="FIBRONECTIN TYPE III DOMAIN-CONTAINING PROTEIN 7"/>
    <property type="match status" value="1"/>
</dbReference>
<dbReference type="SUPFAM" id="SSF49265">
    <property type="entry name" value="Fibronectin type III"/>
    <property type="match status" value="33"/>
</dbReference>
<feature type="domain" description="Fibronectin type-III" evidence="2">
    <location>
        <begin position="819"/>
        <end position="904"/>
    </location>
</feature>
<feature type="domain" description="Fibronectin type-III" evidence="2">
    <location>
        <begin position="291"/>
        <end position="377"/>
    </location>
</feature>
<keyword evidence="4" id="KW-1185">Reference proteome</keyword>
<comment type="caution">
    <text evidence="3">The sequence shown here is derived from an EMBL/GenBank/DDBJ whole genome shotgun (WGS) entry which is preliminary data.</text>
</comment>
<feature type="signal peptide" evidence="1">
    <location>
        <begin position="1"/>
        <end position="23"/>
    </location>
</feature>
<feature type="domain" description="Fibronectin type-III" evidence="2">
    <location>
        <begin position="4298"/>
        <end position="4384"/>
    </location>
</feature>
<dbReference type="Gene3D" id="2.60.40.10">
    <property type="entry name" value="Immunoglobulins"/>
    <property type="match status" value="25"/>
</dbReference>
<name>A0A8J4WXL2_CLAMG</name>
<proteinExistence type="predicted"/>
<feature type="domain" description="Fibronectin type-III" evidence="2">
    <location>
        <begin position="992"/>
        <end position="1078"/>
    </location>
</feature>
<feature type="domain" description="Fibronectin type-III" evidence="2">
    <location>
        <begin position="2900"/>
        <end position="2987"/>
    </location>
</feature>
<feature type="domain" description="Fibronectin type-III" evidence="2">
    <location>
        <begin position="2729"/>
        <end position="2816"/>
    </location>
</feature>
<dbReference type="Pfam" id="PF00041">
    <property type="entry name" value="fn3"/>
    <property type="match status" value="2"/>
</dbReference>
<accession>A0A8J4WXL2</accession>
<feature type="domain" description="Fibronectin type-III" evidence="2">
    <location>
        <begin position="1166"/>
        <end position="1254"/>
    </location>
</feature>
<dbReference type="InterPro" id="IPR003961">
    <property type="entry name" value="FN3_dom"/>
</dbReference>
<evidence type="ECO:0000256" key="1">
    <source>
        <dbReference type="SAM" id="SignalP"/>
    </source>
</evidence>
<feature type="chain" id="PRO_5035147840" evidence="1">
    <location>
        <begin position="24"/>
        <end position="4597"/>
    </location>
</feature>
<feature type="domain" description="Fibronectin type-III" evidence="2">
    <location>
        <begin position="378"/>
        <end position="464"/>
    </location>
</feature>
<feature type="domain" description="Fibronectin type-III" evidence="2">
    <location>
        <begin position="3077"/>
        <end position="3164"/>
    </location>
</feature>
<sequence>MGSLRELGFFIFIALAQITSTQTQECNIITSISSPSASSLLVQWTSYPGATNYILDLRVVNMSSVAPVVVTVSPSTTQKEVFGLKPGTWYTVVVKVFRYYNVECLNTKTARTVPDTSQLTSSRAISSSAIALEWDRVSSADQYFILVNSSLTGERYNLSFTNTNATIQNLRYATTYDCYVYTSNSAGLGARSQVRTVTTLVPPPLVVTVVSLTSQAIQVTWQPVERVLLYKIMVTDSNGTQVLSTTISTTSQAVQNLMPCNLYFIAVYSLNTFLNPGEPKQVNYTSNNLSPVTSVSADYSCANASAVASWGAVFGAKSYRATAVDQSGTTVSCTSTGTTCMLTNLSCGRDYVVSVTAISNNCESTSSITAFFQTVSCSPANLSLFRECSSNVIIFSWAPTNNTAFYRAQLADSVGGTQDCITTETSCFFTNTECGREYNFTVFSVNGECSGPVSPPVSITTAPCQPTNLITVSDCKSDILMSSWDKTDGVTKYIVEGRGNRGNTSHESYYSCTSNTSSCAIPGVACGESLTMMITAFNDYCYSAVTLGLETNTAPCVPQNLLPITDCSSDSITLTWNMANGALFYIASVTDPSGGTYSCSTVDLNCQITGLRCGTAYNASIISSNYKCNSSASDKIVVDTAPCPPPQVQTTLDCDGNRALVSWQSSRFPGSYTARLVDQSGGLLNCSAVNSSCWVRGLKCDQVYEVSVTYNNGICLSKPSLPIPMNSVPCGPRNFHTRVECPSGVLQLTWDQTYGANGYSASVVANSTGKQFFCNSTSPNCSFSSLTCGESYVALVRSYNGSCFSMLSQPVAIKGVPCAPTNVTVAKTCNNFTSVMWQASLGAQSYRVIAVSNKGYQTTCSSNTTTCTLTDLRCGQVYNVSVVAIDNACSSLQSQSAVLQTGPCAPFNIHSAIECITNDMTVTWDSSPTSVSYTGMAVGTNGHTALCNSNFTSCHFTGLQCGLYYRIKLMASDGECSSPESAVYTQATGPCAPETVSRFLYCDTNTLSVMWTVSPLAMSYSALVKPVNGPVRGCNSPSTSCDVSGLQCGQSYTLTVMAANNVCTGPETTSQTFQTAPCMPNTVNANVICASNRVQATWAQAPGALSYTGVLTAPSGSTQTCTTSALSCDFGGLTCAQTYILNVLANNGKCNSTVTTDVTVTTGPCAPYNVNAEVQCGSNAVNVSWQGSTGARSYTVQAYMQSQTTASASCQSSNTSCTLTQLRCGMMFNVTVLASDDNCYSNTWAGTTFRTAPCPPVLQASPLSCISDQVMVSWTQDALDVAVNATSALGLSVGCSSANNNCTMQGLSCGQVYTMQGKSYGLWCNSTLSDPLSFATVPCTPAAVWVDYTCGTGMAMLSWNESLGPATFIARVQTQNHSDTCSTNQTSCSLSSLNCGRLYNVTVVAVEGQCTSSNVARTQIQTAPCAPQNVSVSLQCANNTALVTWAPSPGATGYNVTALGLNGDVKYCRTSNTYCQIPNMHCSWTYNFVVTPFTDTCIGWPSNAFNFTAGPCPPTGVQVSLLCQNNVGSVSWTAAINAEKYIATAVGLDGHTHNCITTGTNCSFLELHCGEDYRVTVVTVQRGCWSDSSMPVILRSAICPPANLSEVTQCGTNDITITWDRSPRPAVTYLLFSQQDGKTNITTATSIILNQLQCGMLFTVQVAAQDNTCTSQYSSPVQIRTAPCSPSGLVATASCGTNQGNLTWLGGVGALFYTSTLVSSNGRSISCTTNTTSCVVNLDCERMYTATVISSNGLCNSSGNSSTQFTSAPCLISNVDTQLDCNTNSIAVQWDEIAENQTYTALAISTDGTHTSCNTNSSYCTIQGLRCGRSYSIAVSTSDVRCTIQGSDLQVWTAPCKPENLSVSLECNTSIATVWWNTTGVDQLYNVSAVNARGGLVGCSTRASHCTFTQFRCGESYAVTVTGLSQNCTSQPSTSVDFSTAPCIPTQVSVNYNCETLITSVSWDTAQGADRYVAYAVSSRGYKSNCSAIDAYCDFPDLPCGQDYNITVVAVSGSCKSQPSQLVTLSTGPCPQSVPHVMLDCSKNSALVSWTPGYGIIYYNASANAVDVSDRVTCSTTGFSCNMTRLQCAQTYQISVSGWGNTCPSPSQGWVSVTTGPCPPNLVSVQVPCDSNVIAVSWQISQGSVSYLAVAQSSSGLRLNCSSNGTTCNIPGLQCGQTYEVYVSGVMAGCVGPKSQSQTIKTAPCMPQNVQLILACQSTVLNVTWQQSGAATNYRAMVVTSAGEVRFPVTDQPFFMVPNILCGLMYNVTVVAQNEKCNSSSSFVQSAISAPCPPQAISANINCTSNTISVNWSSSVVGVSYMAQAVSPTGYYTCNSTNTFCSISVPCGKTYNISVIPSQNSCSGVKSPYTIIQAAPCVPALKSVEVDCLSNLAWVTWNTSSGADSYIAMAIDSDRYHYQCNSSDSTCPVPGLQCGRNYSFAVTATNALCSSGSSNTMWSETVPCAPEGVNVSVGCYTGTVTVLWLPSAGALTYTATLEPNTGISSCCTSLNGSTSCDVRSLPCGQAYMVTVTAEGRTCNSSQSTAIMAQTAPCQPSGLNATLSCTDNVARVNWMSSMGGQLYIVNAVSMNGTFVDTCSGFDGSCDLSGLVCGLQYTATVVAQHSVCLSLPSPPTSIRTVPCIPQNVRLSLDCPARNLTVSWTQSSGAQLYTAMVIDSWGLATNCQSFSDRCTISGVACGNIYHASVVASDEYCSSQPSTSKSIDSVPCAPSNIRAQMDVPTSTAILSWYLSAGALRYKAIAMSSISSTSVSCDTNYTNCDLVNLLCGDKYSVSVQAIGSICNSSASMSGYLQTGPCVPVMVSATYTPPVALFTWDMTRGADRYTLKAVTEQGFQASCSTRDTSCVLNSLNCSQTFNITLTAFSDIYQDGVTSNTLTLSTEPCPPTILATRELGNIGEVTWEPSAGAVKYVVELKGRLGDTLYCQTTGTSCRVTGLLCGTVYVTVVIAISPSFNSSSSVGALLTTVPCLPDNTSFAVEVQCANDSAFVSWGWSEGATSYELTATSNNGDQLKCDTLQNNCNITNLECGQTYSLSLEAFNNASSVSLDVGTTFQSRPCVPQRVAANLQCGTRTAVLTWEQKPGVMYYLARATYTSGEAAVVCNSTADRCSFSGLHCGVQYTLRVRASTGQCLSDFSAPVNITTEPCPAQNITVVGSCTTDTLRLNWSNATGALRYIISVTGNLGYTGSFQSPVSSVEMEVSCGQSYSFSVLGQNDQCSSLTSATAKYSTAPCVPTGMQTFVECEDTTASVSWAGSDGAVKYTVVAQGQTLGRSYTCTTNTTVCTWSDMECGETYIAWVIASDLRCNSTPSNNTIIRMAPCRTQILSTTMDCTLGVASLSWQSSWAAQVYVVTGENVIGQLIGLTTNSTSAQISELLCSQQYYFTVTSVGQGCRSRPSNTSILQTDPCPPSAVTTSVDCLSNIATVTWGISNTADHYMANAVGPDGMVTMCMSSTTSCGIATLQCGQKYNVSVTASRLQCNSKPSGQTYINTAPCVPTGVSLMMDCTKNEAHVSWNASQGAVYYSVLATSRYYNSASCNSTDANTHCILKGLPCGAAYAVQVVAVGNECSSSPSQPVNFSSAPCTPVIVSANLNCNSSSISVNWTSGMGNVSSTAVGTAPGGQNSSCSTNSTSCDLRQLTCGQIYNISVTASNEQCRSSQSTTVQVTSAPCPPAHVNASINCQNNSAMVQWHPNGGAESYEVQALGTRGDIAGCNTTGMFCNMSNLLCGDVYTVSVFAISNKCRVTGNPVTQLRSVPCVPVPLSPVLDCASGEVTTKWQSSSGATSYRALAQGSGGYPASCSSNTTTCVFTGLLCGLTYSFSVAASDSMCTSMYSSSVQLNTVPCKPQNLSASVDCSTSTGLVSWEAELGALFYMVQAVGANGYQTQCMSTNTSCSLPGLQCGQLYNVTSVSQDGRCNSSSAQVNLQSVPCVPTSVKASLLCSSNSVAVTWQSSGGALRYRADAVNINGSQTVSCNSTLPSCTIGQLLCGTSYNVTVVALDDECSSVKSLAAQVLSAPCSPQNVQVQMNCSAGVMTVTWAPNPDAEYFHVDAVSGNFSLSCNTSSTSCSIQGLDCGLSLSVTVRAIRRGCHSAPSAAVQALTAPCIPQGASGNLDCVTNSVWVSWQETAGAETYKVLAVSAEGTNSTCSTPGLFCNTPSLLCGMQYTFQVTAMNSWCASENYNNSFSIETGPCTLNNISVVTECRSSSIRVSWLTQSKSSIYVVTAEGQDLSFLQCNSTGSYCALNGARCSMQYTVMVSTSSDKCSSLRSPPYSINTAPCAPQALSVNPLCDTEDVAVSWAVSNLSQSYYLAATGQDGVSKNCTSTTENCTLSHLKCGQAYTLSVIASDGTCTSPASQALTFRTTPCAPLSLNVSLPCGDSLATLSWSSSNGSAWYYASAVNAQGDKRQCNTTATSCTIAGLRCGVVYNFSVQASGGACSSSSSPVVQKGTVPCPPASVSVVVWNMVNTSLVRVSWSTVTCSDVQYLAQLDGQFLLNPNALVQLASYWTDRTYFEFLMPCNINYTVVVSAGSGGGSGPPSSAVTGFTGLCPSYSTNTPTVAVRRRRDLQEAEILAEQEDD</sequence>
<feature type="domain" description="Fibronectin type-III" evidence="2">
    <location>
        <begin position="557"/>
        <end position="643"/>
    </location>
</feature>
<evidence type="ECO:0000313" key="3">
    <source>
        <dbReference type="EMBL" id="KAF5894691.1"/>
    </source>
</evidence>
<feature type="domain" description="Fibronectin type-III" evidence="2">
    <location>
        <begin position="1426"/>
        <end position="1512"/>
    </location>
</feature>
<dbReference type="InterPro" id="IPR036116">
    <property type="entry name" value="FN3_sf"/>
</dbReference>
<feature type="domain" description="Fibronectin type-III" evidence="2">
    <location>
        <begin position="4037"/>
        <end position="4122"/>
    </location>
</feature>
<evidence type="ECO:0000259" key="2">
    <source>
        <dbReference type="PROSITE" id="PS50853"/>
    </source>
</evidence>
<reference evidence="3" key="1">
    <citation type="submission" date="2020-07" db="EMBL/GenBank/DDBJ databases">
        <title>Clarias magur genome sequencing, assembly and annotation.</title>
        <authorList>
            <person name="Kushwaha B."/>
            <person name="Kumar R."/>
            <person name="Das P."/>
            <person name="Joshi C.G."/>
            <person name="Kumar D."/>
            <person name="Nagpure N.S."/>
            <person name="Pandey M."/>
            <person name="Agarwal S."/>
            <person name="Srivastava S."/>
            <person name="Singh M."/>
            <person name="Sahoo L."/>
            <person name="Jayasankar P."/>
            <person name="Meher P.K."/>
            <person name="Koringa P.G."/>
            <person name="Iquebal M.A."/>
            <person name="Das S.P."/>
            <person name="Bit A."/>
            <person name="Patnaik S."/>
            <person name="Patel N."/>
            <person name="Shah T.M."/>
            <person name="Hinsu A."/>
            <person name="Jena J.K."/>
        </authorList>
    </citation>
    <scope>NUCLEOTIDE SEQUENCE</scope>
    <source>
        <strain evidence="3">CIFAMagur01</strain>
        <tissue evidence="3">Testis</tissue>
    </source>
</reference>
<feature type="domain" description="Fibronectin type-III" evidence="2">
    <location>
        <begin position="3776"/>
        <end position="3862"/>
    </location>
</feature>
<feature type="domain" description="Fibronectin type-III" evidence="2">
    <location>
        <begin position="465"/>
        <end position="556"/>
    </location>
</feature>
<keyword evidence="1" id="KW-0732">Signal</keyword>
<feature type="domain" description="Fibronectin type-III" evidence="2">
    <location>
        <begin position="3602"/>
        <end position="3688"/>
    </location>
</feature>
<dbReference type="InterPro" id="IPR013783">
    <property type="entry name" value="Ig-like_fold"/>
</dbReference>
<feature type="domain" description="Fibronectin type-III" evidence="2">
    <location>
        <begin position="1600"/>
        <end position="1684"/>
    </location>
</feature>
<protein>
    <submittedName>
        <fullName evidence="3">Serine-rich adhesin for platelets-like</fullName>
    </submittedName>
</protein>
<feature type="domain" description="Fibronectin type-III" evidence="2">
    <location>
        <begin position="4385"/>
        <end position="4474"/>
    </location>
</feature>
<gene>
    <name evidence="3" type="ORF">DAT39_015610</name>
</gene>
<dbReference type="PANTHER" id="PTHR47135:SF3">
    <property type="entry name" value="FIBRONECTIN TYPE-III DOMAIN-CONTAINING PROTEIN"/>
    <property type="match status" value="1"/>
</dbReference>
<dbReference type="Proteomes" id="UP000727407">
    <property type="component" value="Unassembled WGS sequence"/>
</dbReference>
<dbReference type="SMART" id="SM00060">
    <property type="entry name" value="FN3"/>
    <property type="match status" value="40"/>
</dbReference>
<dbReference type="PROSITE" id="PS50853">
    <property type="entry name" value="FN3"/>
    <property type="match status" value="27"/>
</dbReference>